<dbReference type="GeneID" id="24095861"/>
<feature type="region of interest" description="Disordered" evidence="1">
    <location>
        <begin position="145"/>
        <end position="179"/>
    </location>
</feature>
<protein>
    <submittedName>
        <fullName evidence="2">Uncharacterized protein</fullName>
    </submittedName>
</protein>
<dbReference type="Proteomes" id="UP000006352">
    <property type="component" value="Unassembled WGS sequence"/>
</dbReference>
<evidence type="ECO:0000313" key="3">
    <source>
        <dbReference type="Proteomes" id="UP000006352"/>
    </source>
</evidence>
<evidence type="ECO:0000313" key="2">
    <source>
        <dbReference type="EMBL" id="CCM00950.1"/>
    </source>
</evidence>
<proteinExistence type="predicted"/>
<evidence type="ECO:0000256" key="1">
    <source>
        <dbReference type="SAM" id="MobiDB-lite"/>
    </source>
</evidence>
<gene>
    <name evidence="2" type="ORF">FIBRA_02997</name>
</gene>
<dbReference type="HOGENOM" id="CLU_126156_0_0_1"/>
<name>J4GN85_9APHY</name>
<sequence length="179" mass="19504">MASPEEPPYYVLISHNSLLNNVSVPASSSLAHPSVIQYHYADDSPHALLPQYPGEHILVLDYDPSKLTLPTVKSLSSDLAVSGLRVTDAPGAGAADDEPKRNDKMYILETTAVLEEKCISVEDNDNPSPHSILARFKQRNTILRRALQYPEADPEDQSDTEPILASPPEPPVLSQGLPT</sequence>
<dbReference type="OrthoDB" id="3192267at2759"/>
<accession>J4GN85</accession>
<dbReference type="RefSeq" id="XP_012180233.1">
    <property type="nucleotide sequence ID" value="XM_012324843.1"/>
</dbReference>
<keyword evidence="3" id="KW-1185">Reference proteome</keyword>
<organism evidence="2 3">
    <name type="scientific">Fibroporia radiculosa</name>
    <dbReference type="NCBI Taxonomy" id="599839"/>
    <lineage>
        <taxon>Eukaryota</taxon>
        <taxon>Fungi</taxon>
        <taxon>Dikarya</taxon>
        <taxon>Basidiomycota</taxon>
        <taxon>Agaricomycotina</taxon>
        <taxon>Agaricomycetes</taxon>
        <taxon>Polyporales</taxon>
        <taxon>Fibroporiaceae</taxon>
        <taxon>Fibroporia</taxon>
    </lineage>
</organism>
<dbReference type="InParanoid" id="J4GN85"/>
<dbReference type="AlphaFoldDB" id="J4GN85"/>
<dbReference type="EMBL" id="HE797010">
    <property type="protein sequence ID" value="CCM00950.1"/>
    <property type="molecule type" value="Genomic_DNA"/>
</dbReference>
<reference evidence="2 3" key="1">
    <citation type="journal article" date="2012" name="Appl. Environ. Microbiol.">
        <title>Short-read sequencing for genomic analysis of the brown rot fungus Fibroporia radiculosa.</title>
        <authorList>
            <person name="Tang J.D."/>
            <person name="Perkins A.D."/>
            <person name="Sonstegard T.S."/>
            <person name="Schroeder S.G."/>
            <person name="Burgess S.C."/>
            <person name="Diehl S.V."/>
        </authorList>
    </citation>
    <scope>NUCLEOTIDE SEQUENCE [LARGE SCALE GENOMIC DNA]</scope>
    <source>
        <strain evidence="2 3">TFFH 294</strain>
    </source>
</reference>